<gene>
    <name evidence="2" type="ORF">MNVI_26150</name>
</gene>
<sequence length="136" mass="14682">MVLSATAESVALMDEVCAAARSEAQATGRRLNAVADLIALRDRQYGEQPEWAADLWDEIARELAAALRVGPKTASGYMTDALILRERLPKVGECLVAGDINYPMFNTIANRTTLITDPTALAAVDAQIAARAPRWP</sequence>
<dbReference type="Proteomes" id="UP000466894">
    <property type="component" value="Chromosome"/>
</dbReference>
<dbReference type="KEGG" id="mnv:MNVI_26150"/>
<feature type="domain" description="DUF222" evidence="1">
    <location>
        <begin position="19"/>
        <end position="136"/>
    </location>
</feature>
<dbReference type="AlphaFoldDB" id="A0A7I7PF71"/>
<evidence type="ECO:0000313" key="3">
    <source>
        <dbReference type="Proteomes" id="UP000466894"/>
    </source>
</evidence>
<proteinExistence type="predicted"/>
<organism evidence="2 3">
    <name type="scientific">Mycobacterium noviomagense</name>
    <dbReference type="NCBI Taxonomy" id="459858"/>
    <lineage>
        <taxon>Bacteria</taxon>
        <taxon>Bacillati</taxon>
        <taxon>Actinomycetota</taxon>
        <taxon>Actinomycetes</taxon>
        <taxon>Mycobacteriales</taxon>
        <taxon>Mycobacteriaceae</taxon>
        <taxon>Mycobacterium</taxon>
    </lineage>
</organism>
<name>A0A7I7PF71_9MYCO</name>
<accession>A0A7I7PF71</accession>
<evidence type="ECO:0000313" key="2">
    <source>
        <dbReference type="EMBL" id="BBY07297.1"/>
    </source>
</evidence>
<evidence type="ECO:0000259" key="1">
    <source>
        <dbReference type="Pfam" id="PF02720"/>
    </source>
</evidence>
<protein>
    <recommendedName>
        <fullName evidence="1">DUF222 domain-containing protein</fullName>
    </recommendedName>
</protein>
<dbReference type="Pfam" id="PF02720">
    <property type="entry name" value="DUF222"/>
    <property type="match status" value="1"/>
</dbReference>
<reference evidence="2 3" key="1">
    <citation type="journal article" date="2019" name="Emerg. Microbes Infect.">
        <title>Comprehensive subspecies identification of 175 nontuberculous mycobacteria species based on 7547 genomic profiles.</title>
        <authorList>
            <person name="Matsumoto Y."/>
            <person name="Kinjo T."/>
            <person name="Motooka D."/>
            <person name="Nabeya D."/>
            <person name="Jung N."/>
            <person name="Uechi K."/>
            <person name="Horii T."/>
            <person name="Iida T."/>
            <person name="Fujita J."/>
            <person name="Nakamura S."/>
        </authorList>
    </citation>
    <scope>NUCLEOTIDE SEQUENCE [LARGE SCALE GENOMIC DNA]</scope>
    <source>
        <strain evidence="2 3">JCM 16367</strain>
    </source>
</reference>
<dbReference type="EMBL" id="AP022583">
    <property type="protein sequence ID" value="BBY07297.1"/>
    <property type="molecule type" value="Genomic_DNA"/>
</dbReference>
<dbReference type="InterPro" id="IPR003870">
    <property type="entry name" value="DUF222"/>
</dbReference>